<name>A0A7X3BUQ4_9FIRM</name>
<feature type="transmembrane region" description="Helical" evidence="1">
    <location>
        <begin position="21"/>
        <end position="39"/>
    </location>
</feature>
<protein>
    <submittedName>
        <fullName evidence="2">DUF1850 domain-containing protein</fullName>
    </submittedName>
</protein>
<dbReference type="InterPro" id="IPR015001">
    <property type="entry name" value="DUF1850"/>
</dbReference>
<dbReference type="EMBL" id="WNBW01000001">
    <property type="protein sequence ID" value="MTU03464.1"/>
    <property type="molecule type" value="Genomic_DNA"/>
</dbReference>
<keyword evidence="1" id="KW-0812">Transmembrane</keyword>
<evidence type="ECO:0000313" key="3">
    <source>
        <dbReference type="EMBL" id="MTU03464.1"/>
    </source>
</evidence>
<reference evidence="4 5" key="1">
    <citation type="journal article" date="2019" name="Nat. Med.">
        <title>A library of human gut bacterial isolates paired with longitudinal multiomics data enables mechanistic microbiome research.</title>
        <authorList>
            <person name="Poyet M."/>
            <person name="Groussin M."/>
            <person name="Gibbons S.M."/>
            <person name="Avila-Pacheco J."/>
            <person name="Jiang X."/>
            <person name="Kearney S.M."/>
            <person name="Perrotta A.R."/>
            <person name="Berdy B."/>
            <person name="Zhao S."/>
            <person name="Lieberman T.D."/>
            <person name="Swanson P.K."/>
            <person name="Smith M."/>
            <person name="Roesemann S."/>
            <person name="Alexander J.E."/>
            <person name="Rich S.A."/>
            <person name="Livny J."/>
            <person name="Vlamakis H."/>
            <person name="Clish C."/>
            <person name="Bullock K."/>
            <person name="Deik A."/>
            <person name="Scott J."/>
            <person name="Pierce K.A."/>
            <person name="Xavier R.J."/>
            <person name="Alm E.J."/>
        </authorList>
    </citation>
    <scope>NUCLEOTIDE SEQUENCE [LARGE SCALE GENOMIC DNA]</scope>
    <source>
        <strain evidence="2 5">BIOML-A13</strain>
        <strain evidence="3 4">BIOML-A3</strain>
    </source>
</reference>
<evidence type="ECO:0000313" key="4">
    <source>
        <dbReference type="Proteomes" id="UP000443070"/>
    </source>
</evidence>
<dbReference type="Proteomes" id="UP000484547">
    <property type="component" value="Unassembled WGS sequence"/>
</dbReference>
<dbReference type="OrthoDB" id="4304at2"/>
<evidence type="ECO:0000313" key="5">
    <source>
        <dbReference type="Proteomes" id="UP000484547"/>
    </source>
</evidence>
<comment type="caution">
    <text evidence="2">The sequence shown here is derived from an EMBL/GenBank/DDBJ whole genome shotgun (WGS) entry which is preliminary data.</text>
</comment>
<organism evidence="2 5">
    <name type="scientific">Phascolarctobacterium faecium</name>
    <dbReference type="NCBI Taxonomy" id="33025"/>
    <lineage>
        <taxon>Bacteria</taxon>
        <taxon>Bacillati</taxon>
        <taxon>Bacillota</taxon>
        <taxon>Negativicutes</taxon>
        <taxon>Acidaminococcales</taxon>
        <taxon>Acidaminococcaceae</taxon>
        <taxon>Phascolarctobacterium</taxon>
    </lineage>
</organism>
<dbReference type="AlphaFoldDB" id="A0A7X3BUQ4"/>
<dbReference type="Proteomes" id="UP000443070">
    <property type="component" value="Unassembled WGS sequence"/>
</dbReference>
<dbReference type="RefSeq" id="WP_155163680.1">
    <property type="nucleotide sequence ID" value="NZ_DBFCBI010000080.1"/>
</dbReference>
<dbReference type="Pfam" id="PF08905">
    <property type="entry name" value="DUF1850"/>
    <property type="match status" value="1"/>
</dbReference>
<accession>A0A7X3BUQ4</accession>
<proteinExistence type="predicted"/>
<keyword evidence="4" id="KW-1185">Reference proteome</keyword>
<keyword evidence="1" id="KW-0472">Membrane</keyword>
<sequence length="176" mass="20136">MMNLRDRLPGTSGNRSFSKKMILISVTVLVGLGILFWYANQLVVSINPEDGLPKQCFTAKRGEEWNIVFTHSVQLTMVEEFFRVDGADDMVMTHTRYQSLGVGLPYSPAEGILTNTPDGKFILKMDRPYKTVKLRTAVQAKPRIIHKNKVYDLCDLYGQGTLVEIKAEKRYQYWLN</sequence>
<evidence type="ECO:0000256" key="1">
    <source>
        <dbReference type="SAM" id="Phobius"/>
    </source>
</evidence>
<gene>
    <name evidence="2" type="ORF">GMD11_03480</name>
    <name evidence="3" type="ORF">GMD18_03480</name>
</gene>
<evidence type="ECO:0000313" key="2">
    <source>
        <dbReference type="EMBL" id="MTT75332.1"/>
    </source>
</evidence>
<dbReference type="EMBL" id="WNBM01000001">
    <property type="protein sequence ID" value="MTT75332.1"/>
    <property type="molecule type" value="Genomic_DNA"/>
</dbReference>
<keyword evidence="1" id="KW-1133">Transmembrane helix</keyword>